<evidence type="ECO:0000313" key="2">
    <source>
        <dbReference type="Proteomes" id="UP000054324"/>
    </source>
</evidence>
<sequence>MISFKMCLGSSNRKVMLDNVQSLSMLFTIQVGSLNFGRGVFDKVSARFFVATHVCDISNGTLEYYFSMPDWISDLQEFGLSDINISIILNGQVTSQECTQRVVLERSVYVQVFWMLCTLDSLVELNVEFPGQVGIRDKGDVAEANVS</sequence>
<dbReference type="OrthoDB" id="10596529at2759"/>
<dbReference type="EMBL" id="KL596662">
    <property type="protein sequence ID" value="KER30354.1"/>
    <property type="molecule type" value="Genomic_DNA"/>
</dbReference>
<keyword evidence="2" id="KW-1185">Reference proteome</keyword>
<dbReference type="AlphaFoldDB" id="A0A075AHR7"/>
<dbReference type="GeneID" id="20317383"/>
<protein>
    <submittedName>
        <fullName evidence="1">Uncharacterized protein</fullName>
    </submittedName>
</protein>
<dbReference type="CTD" id="20317383"/>
<reference evidence="1 2" key="1">
    <citation type="submission" date="2013-11" db="EMBL/GenBank/DDBJ databases">
        <title>Opisthorchis viverrini - life in the bile duct.</title>
        <authorList>
            <person name="Young N.D."/>
            <person name="Nagarajan N."/>
            <person name="Lin S.J."/>
            <person name="Korhonen P.K."/>
            <person name="Jex A.R."/>
            <person name="Hall R.S."/>
            <person name="Safavi-Hemami H."/>
            <person name="Kaewkong W."/>
            <person name="Bertrand D."/>
            <person name="Gao S."/>
            <person name="Seet Q."/>
            <person name="Wongkham S."/>
            <person name="Teh B.T."/>
            <person name="Wongkham C."/>
            <person name="Intapan P.M."/>
            <person name="Maleewong W."/>
            <person name="Yang X."/>
            <person name="Hu M."/>
            <person name="Wang Z."/>
            <person name="Hofmann A."/>
            <person name="Sternberg P.W."/>
            <person name="Tan P."/>
            <person name="Wang J."/>
            <person name="Gasser R.B."/>
        </authorList>
    </citation>
    <scope>NUCLEOTIDE SEQUENCE [LARGE SCALE GENOMIC DNA]</scope>
</reference>
<proteinExistence type="predicted"/>
<name>A0A075AHR7_OPIVI</name>
<dbReference type="Proteomes" id="UP000054324">
    <property type="component" value="Unassembled WGS sequence"/>
</dbReference>
<gene>
    <name evidence="1" type="ORF">T265_03196</name>
</gene>
<accession>A0A075AHR7</accession>
<dbReference type="KEGG" id="ovi:T265_03196"/>
<organism evidence="1 2">
    <name type="scientific">Opisthorchis viverrini</name>
    <name type="common">Southeast Asian liver fluke</name>
    <dbReference type="NCBI Taxonomy" id="6198"/>
    <lineage>
        <taxon>Eukaryota</taxon>
        <taxon>Metazoa</taxon>
        <taxon>Spiralia</taxon>
        <taxon>Lophotrochozoa</taxon>
        <taxon>Platyhelminthes</taxon>
        <taxon>Trematoda</taxon>
        <taxon>Digenea</taxon>
        <taxon>Opisthorchiida</taxon>
        <taxon>Opisthorchiata</taxon>
        <taxon>Opisthorchiidae</taxon>
        <taxon>Opisthorchis</taxon>
    </lineage>
</organism>
<evidence type="ECO:0000313" key="1">
    <source>
        <dbReference type="EMBL" id="KER30354.1"/>
    </source>
</evidence>
<dbReference type="RefSeq" id="XP_009165879.1">
    <property type="nucleotide sequence ID" value="XM_009167615.1"/>
</dbReference>